<feature type="region of interest" description="Disordered" evidence="1">
    <location>
        <begin position="65"/>
        <end position="106"/>
    </location>
</feature>
<keyword evidence="3" id="KW-1185">Reference proteome</keyword>
<sequence>MCARRRSNFLLLRQKKVTKEKATLLCVTPSLRCGATCGARSWGVPQNSLRACGAPFKQLRQVSSRRRVSCGTRPPHALRSSARTEGNPGGGHPYGPSLRSAPSRGRKRLALRRLGRAQRWPVWLLGCSFPTPIWLRLRRGGCGVAGVPQDTPASLTDSPWLFERRAAGAKRVPRRTPQPPRRRFAPKGSQTVGRLSFGYVSLAKQRKVPRPPGRDPASAPCRSTLNASKKIAASAITASVRAQKHTERGTK</sequence>
<feature type="region of interest" description="Disordered" evidence="1">
    <location>
        <begin position="168"/>
        <end position="189"/>
    </location>
</feature>
<dbReference type="STRING" id="592050.SAMN05421875_11331"/>
<evidence type="ECO:0000313" key="2">
    <source>
        <dbReference type="EMBL" id="SEA44215.1"/>
    </source>
</evidence>
<protein>
    <submittedName>
        <fullName evidence="2">Uncharacterized protein</fullName>
    </submittedName>
</protein>
<name>A0A1H4B7I1_9BURK</name>
<dbReference type="Proteomes" id="UP000199002">
    <property type="component" value="Unassembled WGS sequence"/>
</dbReference>
<reference evidence="3" key="1">
    <citation type="submission" date="2016-10" db="EMBL/GenBank/DDBJ databases">
        <authorList>
            <person name="Varghese N."/>
            <person name="Submissions S."/>
        </authorList>
    </citation>
    <scope>NUCLEOTIDE SEQUENCE [LARGE SCALE GENOMIC DNA]</scope>
    <source>
        <strain evidence="3">DSM 25157</strain>
    </source>
</reference>
<evidence type="ECO:0000256" key="1">
    <source>
        <dbReference type="SAM" id="MobiDB-lite"/>
    </source>
</evidence>
<accession>A0A1H4B7I1</accession>
<organism evidence="2 3">
    <name type="scientific">Acidovorax soli</name>
    <dbReference type="NCBI Taxonomy" id="592050"/>
    <lineage>
        <taxon>Bacteria</taxon>
        <taxon>Pseudomonadati</taxon>
        <taxon>Pseudomonadota</taxon>
        <taxon>Betaproteobacteria</taxon>
        <taxon>Burkholderiales</taxon>
        <taxon>Comamonadaceae</taxon>
        <taxon>Acidovorax</taxon>
    </lineage>
</organism>
<feature type="compositionally biased region" description="Basic residues" evidence="1">
    <location>
        <begin position="168"/>
        <end position="185"/>
    </location>
</feature>
<dbReference type="EMBL" id="FNQJ01000013">
    <property type="protein sequence ID" value="SEA44215.1"/>
    <property type="molecule type" value="Genomic_DNA"/>
</dbReference>
<evidence type="ECO:0000313" key="3">
    <source>
        <dbReference type="Proteomes" id="UP000199002"/>
    </source>
</evidence>
<proteinExistence type="predicted"/>
<dbReference type="AlphaFoldDB" id="A0A1H4B7I1"/>
<gene>
    <name evidence="2" type="ORF">SAMN05421875_11331</name>
</gene>